<dbReference type="SUPFAM" id="SSF81901">
    <property type="entry name" value="HCP-like"/>
    <property type="match status" value="1"/>
</dbReference>
<dbReference type="FunFam" id="1.25.40.10:FF:000403">
    <property type="entry name" value="General transcriptional repressor, putative"/>
    <property type="match status" value="1"/>
</dbReference>
<comment type="similarity">
    <text evidence="8">Belongs to the CYC8/SSN6 family.</text>
</comment>
<feature type="compositionally biased region" description="Basic and acidic residues" evidence="10">
    <location>
        <begin position="754"/>
        <end position="764"/>
    </location>
</feature>
<dbReference type="OrthoDB" id="418911at2759"/>
<feature type="compositionally biased region" description="Basic and acidic residues" evidence="10">
    <location>
        <begin position="637"/>
        <end position="657"/>
    </location>
</feature>
<evidence type="ECO:0000256" key="3">
    <source>
        <dbReference type="ARBA" id="ARBA00022737"/>
    </source>
</evidence>
<name>A0A8H5AZV8_9AGAR</name>
<dbReference type="SUPFAM" id="SSF48452">
    <property type="entry name" value="TPR-like"/>
    <property type="match status" value="1"/>
</dbReference>
<evidence type="ECO:0000256" key="2">
    <source>
        <dbReference type="ARBA" id="ARBA00022491"/>
    </source>
</evidence>
<dbReference type="PROSITE" id="PS50005">
    <property type="entry name" value="TPR"/>
    <property type="match status" value="7"/>
</dbReference>
<feature type="compositionally biased region" description="Basic and acidic residues" evidence="10">
    <location>
        <begin position="1199"/>
        <end position="1213"/>
    </location>
</feature>
<keyword evidence="5" id="KW-0805">Transcription regulation</keyword>
<dbReference type="AlphaFoldDB" id="A0A8H5AZV8"/>
<keyword evidence="3" id="KW-0677">Repeat</keyword>
<dbReference type="Pfam" id="PF13174">
    <property type="entry name" value="TPR_6"/>
    <property type="match status" value="1"/>
</dbReference>
<dbReference type="Pfam" id="PF13181">
    <property type="entry name" value="TPR_8"/>
    <property type="match status" value="1"/>
</dbReference>
<evidence type="ECO:0000313" key="13">
    <source>
        <dbReference type="Proteomes" id="UP000541558"/>
    </source>
</evidence>
<feature type="compositionally biased region" description="Basic and acidic residues" evidence="10">
    <location>
        <begin position="664"/>
        <end position="680"/>
    </location>
</feature>
<feature type="compositionally biased region" description="Low complexity" evidence="10">
    <location>
        <begin position="964"/>
        <end position="976"/>
    </location>
</feature>
<feature type="repeat" description="TPR" evidence="9">
    <location>
        <begin position="310"/>
        <end position="343"/>
    </location>
</feature>
<evidence type="ECO:0000256" key="5">
    <source>
        <dbReference type="ARBA" id="ARBA00023015"/>
    </source>
</evidence>
<feature type="compositionally biased region" description="Basic and acidic residues" evidence="10">
    <location>
        <begin position="526"/>
        <end position="539"/>
    </location>
</feature>
<dbReference type="GO" id="GO:0000978">
    <property type="term" value="F:RNA polymerase II cis-regulatory region sequence-specific DNA binding"/>
    <property type="evidence" value="ECO:0007669"/>
    <property type="project" value="TreeGrafter"/>
</dbReference>
<dbReference type="GO" id="GO:0000122">
    <property type="term" value="P:negative regulation of transcription by RNA polymerase II"/>
    <property type="evidence" value="ECO:0007669"/>
    <property type="project" value="TreeGrafter"/>
</dbReference>
<feature type="compositionally biased region" description="Low complexity" evidence="10">
    <location>
        <begin position="590"/>
        <end position="605"/>
    </location>
</feature>
<feature type="compositionally biased region" description="Basic and acidic residues" evidence="10">
    <location>
        <begin position="1142"/>
        <end position="1153"/>
    </location>
</feature>
<sequence length="1255" mass="138423">MNVRRDVRIHDPSPAPPHIQQTPNAHPAAISPAVQPSNVPAQQNSILHKLSHANEQTWLLIGRVAEQMNDHEHALSAYENALRHNPMSLPGLTQVAGIARIKENYPKAIDYFQRVLSLQEENGEVWSALGHCYLMQDDLQKAYSAYQQALYLLPNPKEDPKLWYGIGILYDRYGSLDHAEEAFSSVLRMDKVLGLDFDKSNEILFRLGIIYKQQGKYDDSLSCFDRILRNPPNPLAHADIWFQIGHVYEQQKDYHRAKDAYERVVLENPNHAKVLQQLGWLYHQDGSSFQNQDLAIQYLTKSLEADPSDAQSWYLLGRAYMAGSKYNKAYEAYQQAVYRDGRNPTFWCSIGVLYFQINQYRDALDAYSRAIRINPYISEVWFDLGSLYESCNNQITDAIDAYARASELDPANPAITQRLQLLKQAQAAGGQLPPAPGPQDVHPTAYASAVVPPPGLNGPLMLHGGNRNAMRADSRGPSSNEISLPPAQLGNGRASSPPFRGGPPPPVNIDESRHPSSSHPPLAPMEVDRPPTHSRDYPPPRDGPGRGPSGHQSILLNHGPPPPPGPSDDMRNGHPPMHDPFYNRARPPRSHSNSPAPHSARPRSPGQHSFNYPPPRQHVGPGQSNNGPPQRSPRMYTNEHGRPPMEVENAWDRERRGPPPPINDQREWERERERDRRPRNSGEFAPPHNGQGMYPQHSPSMGHRPHSPPQPSPRSQPGRFWESKPATAPPSAHMQHRASPPPPGPSRYDPARFGGRERDYEVPAERGYPPSPENSRAGRPQGFAPGPRRSESPHPSQSVEAKTRRRVMRDNKELEIQPHPQQGQVMQSQLPPPSHIVPSHSSTPIIQDPNTRKRRKNLSNKRKDDGGSETPKPEQQHRSSSFKVMQQYDQASNGSSSSSERGSFKVMQSPDPNAPNDRERYKLMQPPYAPKGPSSPDDRQGFKHSSGYGSFKGSPEPAPPPPSSSSTRSVQPSPTSAAPRPPVRAIDEDYDEGVDALMGLAQQGYRVGPPPAHDVTPGSERPAPSPAISPRSRGQPEPSPRPLPSHRNSVSSTLSHASPASQAAQLKRPRSDESDESEHSKRSRTDGSGSGSSAGGMDNRRRRSSMSGGRMTPVQSTRPSPIPFRTQPASHSPEARNVSVQEMHDAREGRAERVSPPLGSVVLPPHPRPVGNASAGGREREGSGMALPPIATLSPPASPRDERMAVDERERGGRGTGSPPMGLGMGRKEGRGVSRTPPTGVKHTPSPPMDSKKEQ</sequence>
<dbReference type="PROSITE" id="PS50293">
    <property type="entry name" value="TPR_REGION"/>
    <property type="match status" value="1"/>
</dbReference>
<evidence type="ECO:0000313" key="12">
    <source>
        <dbReference type="EMBL" id="KAF5314091.1"/>
    </source>
</evidence>
<feature type="compositionally biased region" description="Basic and acidic residues" evidence="10">
    <location>
        <begin position="861"/>
        <end position="877"/>
    </location>
</feature>
<dbReference type="Pfam" id="PF00515">
    <property type="entry name" value="TPR_1"/>
    <property type="match status" value="1"/>
</dbReference>
<dbReference type="PANTHER" id="PTHR14017:SF1">
    <property type="entry name" value="LD02225P"/>
    <property type="match status" value="1"/>
</dbReference>
<dbReference type="GO" id="GO:0005634">
    <property type="term" value="C:nucleus"/>
    <property type="evidence" value="ECO:0007669"/>
    <property type="project" value="UniProtKB-SubCell"/>
</dbReference>
<evidence type="ECO:0000256" key="6">
    <source>
        <dbReference type="ARBA" id="ARBA00023163"/>
    </source>
</evidence>
<dbReference type="Gene3D" id="1.25.40.10">
    <property type="entry name" value="Tetratricopeptide repeat domain"/>
    <property type="match status" value="2"/>
</dbReference>
<feature type="compositionally biased region" description="Basic and acidic residues" evidence="10">
    <location>
        <begin position="1069"/>
        <end position="1085"/>
    </location>
</feature>
<dbReference type="InterPro" id="IPR011990">
    <property type="entry name" value="TPR-like_helical_dom_sf"/>
</dbReference>
<dbReference type="PANTHER" id="PTHR14017">
    <property type="entry name" value="LYSINE-SPECIFIC DEMETHYLASE"/>
    <property type="match status" value="1"/>
</dbReference>
<dbReference type="InterPro" id="IPR019734">
    <property type="entry name" value="TPR_rpt"/>
</dbReference>
<keyword evidence="13" id="KW-1185">Reference proteome</keyword>
<evidence type="ECO:0000256" key="8">
    <source>
        <dbReference type="ARBA" id="ARBA00061082"/>
    </source>
</evidence>
<organism evidence="12 13">
    <name type="scientific">Ephemerocybe angulata</name>
    <dbReference type="NCBI Taxonomy" id="980116"/>
    <lineage>
        <taxon>Eukaryota</taxon>
        <taxon>Fungi</taxon>
        <taxon>Dikarya</taxon>
        <taxon>Basidiomycota</taxon>
        <taxon>Agaricomycotina</taxon>
        <taxon>Agaricomycetes</taxon>
        <taxon>Agaricomycetidae</taxon>
        <taxon>Agaricales</taxon>
        <taxon>Agaricineae</taxon>
        <taxon>Psathyrellaceae</taxon>
        <taxon>Ephemerocybe</taxon>
    </lineage>
</organism>
<evidence type="ECO:0000256" key="7">
    <source>
        <dbReference type="ARBA" id="ARBA00023242"/>
    </source>
</evidence>
<dbReference type="Proteomes" id="UP000541558">
    <property type="component" value="Unassembled WGS sequence"/>
</dbReference>
<protein>
    <recommendedName>
        <fullName evidence="11">Cytochrome c-type biogenesis protein H TPR domain-containing protein</fullName>
    </recommendedName>
</protein>
<dbReference type="InterPro" id="IPR051630">
    <property type="entry name" value="Corepressor-Demethylase"/>
</dbReference>
<feature type="compositionally biased region" description="Low complexity" evidence="10">
    <location>
        <begin position="892"/>
        <end position="901"/>
    </location>
</feature>
<feature type="repeat" description="TPR" evidence="9">
    <location>
        <begin position="344"/>
        <end position="377"/>
    </location>
</feature>
<comment type="subcellular location">
    <subcellularLocation>
        <location evidence="1">Nucleus</location>
    </subcellularLocation>
</comment>
<accession>A0A8H5AZV8</accession>
<dbReference type="FunFam" id="1.25.40.10:FF:000078">
    <property type="entry name" value="Transcriptional corepressor Cyc8"/>
    <property type="match status" value="1"/>
</dbReference>
<feature type="compositionally biased region" description="Polar residues" evidence="10">
    <location>
        <begin position="1046"/>
        <end position="1064"/>
    </location>
</feature>
<feature type="compositionally biased region" description="Polar residues" evidence="10">
    <location>
        <begin position="819"/>
        <end position="829"/>
    </location>
</feature>
<feature type="region of interest" description="Disordered" evidence="10">
    <location>
        <begin position="1"/>
        <end position="29"/>
    </location>
</feature>
<feature type="region of interest" description="Disordered" evidence="10">
    <location>
        <begin position="426"/>
        <end position="1255"/>
    </location>
</feature>
<dbReference type="SMART" id="SM00028">
    <property type="entry name" value="TPR"/>
    <property type="match status" value="10"/>
</dbReference>
<reference evidence="12 13" key="1">
    <citation type="journal article" date="2020" name="ISME J.">
        <title>Uncovering the hidden diversity of litter-decomposition mechanisms in mushroom-forming fungi.</title>
        <authorList>
            <person name="Floudas D."/>
            <person name="Bentzer J."/>
            <person name="Ahren D."/>
            <person name="Johansson T."/>
            <person name="Persson P."/>
            <person name="Tunlid A."/>
        </authorList>
    </citation>
    <scope>NUCLEOTIDE SEQUENCE [LARGE SCALE GENOMIC DNA]</scope>
    <source>
        <strain evidence="12 13">CBS 175.51</strain>
    </source>
</reference>
<feature type="compositionally biased region" description="Basic and acidic residues" evidence="10">
    <location>
        <begin position="1"/>
        <end position="11"/>
    </location>
</feature>
<evidence type="ECO:0000259" key="11">
    <source>
        <dbReference type="Pfam" id="PF23914"/>
    </source>
</evidence>
<dbReference type="Pfam" id="PF23914">
    <property type="entry name" value="TPR_CcmH_CycH"/>
    <property type="match status" value="1"/>
</dbReference>
<keyword evidence="6" id="KW-0804">Transcription</keyword>
<evidence type="ECO:0000256" key="10">
    <source>
        <dbReference type="SAM" id="MobiDB-lite"/>
    </source>
</evidence>
<dbReference type="GO" id="GO:0031490">
    <property type="term" value="F:chromatin DNA binding"/>
    <property type="evidence" value="ECO:0007669"/>
    <property type="project" value="TreeGrafter"/>
</dbReference>
<feature type="repeat" description="TPR" evidence="9">
    <location>
        <begin position="123"/>
        <end position="156"/>
    </location>
</feature>
<evidence type="ECO:0000256" key="1">
    <source>
        <dbReference type="ARBA" id="ARBA00004123"/>
    </source>
</evidence>
<feature type="repeat" description="TPR" evidence="9">
    <location>
        <begin position="160"/>
        <end position="193"/>
    </location>
</feature>
<gene>
    <name evidence="12" type="ORF">D9611_006912</name>
</gene>
<feature type="repeat" description="TPR" evidence="9">
    <location>
        <begin position="238"/>
        <end position="271"/>
    </location>
</feature>
<keyword evidence="2" id="KW-0678">Repressor</keyword>
<feature type="repeat" description="TPR" evidence="9">
    <location>
        <begin position="55"/>
        <end position="88"/>
    </location>
</feature>
<feature type="domain" description="Cytochrome c-type biogenesis protein H TPR" evidence="11">
    <location>
        <begin position="53"/>
        <end position="155"/>
    </location>
</feature>
<keyword evidence="4 9" id="KW-0802">TPR repeat</keyword>
<dbReference type="InterPro" id="IPR056413">
    <property type="entry name" value="TPR_CcmH_CycH"/>
</dbReference>
<dbReference type="GO" id="GO:0017053">
    <property type="term" value="C:transcription repressor complex"/>
    <property type="evidence" value="ECO:0007669"/>
    <property type="project" value="TreeGrafter"/>
</dbReference>
<feature type="compositionally biased region" description="Low complexity" evidence="10">
    <location>
        <begin position="836"/>
        <end position="846"/>
    </location>
</feature>
<feature type="compositionally biased region" description="Polar residues" evidence="10">
    <location>
        <begin position="878"/>
        <end position="891"/>
    </location>
</feature>
<feature type="compositionally biased region" description="Low complexity" evidence="10">
    <location>
        <begin position="1154"/>
        <end position="1163"/>
    </location>
</feature>
<keyword evidence="7" id="KW-0539">Nucleus</keyword>
<feature type="compositionally biased region" description="Low complexity" evidence="10">
    <location>
        <begin position="1019"/>
        <end position="1033"/>
    </location>
</feature>
<comment type="caution">
    <text evidence="12">The sequence shown here is derived from an EMBL/GenBank/DDBJ whole genome shotgun (WGS) entry which is preliminary data.</text>
</comment>
<dbReference type="EMBL" id="JAACJK010000222">
    <property type="protein sequence ID" value="KAF5314091.1"/>
    <property type="molecule type" value="Genomic_DNA"/>
</dbReference>
<dbReference type="Pfam" id="PF13432">
    <property type="entry name" value="TPR_16"/>
    <property type="match status" value="1"/>
</dbReference>
<proteinExistence type="inferred from homology"/>
<feature type="repeat" description="TPR" evidence="9">
    <location>
        <begin position="201"/>
        <end position="234"/>
    </location>
</feature>
<evidence type="ECO:0000256" key="4">
    <source>
        <dbReference type="ARBA" id="ARBA00022803"/>
    </source>
</evidence>
<evidence type="ECO:0000256" key="9">
    <source>
        <dbReference type="PROSITE-ProRule" id="PRU00339"/>
    </source>
</evidence>